<dbReference type="EMBL" id="CM043789">
    <property type="protein sequence ID" value="KAI4826913.1"/>
    <property type="molecule type" value="Genomic_DNA"/>
</dbReference>
<dbReference type="Proteomes" id="UP001057452">
    <property type="component" value="Chromosome 5"/>
</dbReference>
<sequence length="51" mass="5301">EYGYSSKSKVLQTPDSEPLLGRARISLIEAQLPGRSCGSRACGGFGGALSE</sequence>
<feature type="non-terminal residue" evidence="1">
    <location>
        <position position="51"/>
    </location>
</feature>
<comment type="caution">
    <text evidence="1">The sequence shown here is derived from an EMBL/GenBank/DDBJ whole genome shotgun (WGS) entry which is preliminary data.</text>
</comment>
<evidence type="ECO:0000313" key="1">
    <source>
        <dbReference type="EMBL" id="KAI4826913.1"/>
    </source>
</evidence>
<keyword evidence="2" id="KW-1185">Reference proteome</keyword>
<accession>A0ACB9XJ72</accession>
<name>A0ACB9XJ72_CHAAC</name>
<feature type="non-terminal residue" evidence="1">
    <location>
        <position position="1"/>
    </location>
</feature>
<gene>
    <name evidence="1" type="ORF">KUCAC02_030343</name>
</gene>
<evidence type="ECO:0000313" key="2">
    <source>
        <dbReference type="Proteomes" id="UP001057452"/>
    </source>
</evidence>
<reference evidence="1" key="1">
    <citation type="submission" date="2022-05" db="EMBL/GenBank/DDBJ databases">
        <title>Chromosome-level genome of Chaenocephalus aceratus.</title>
        <authorList>
            <person name="Park H."/>
        </authorList>
    </citation>
    <scope>NUCLEOTIDE SEQUENCE</scope>
    <source>
        <strain evidence="1">KU_202001</strain>
    </source>
</reference>
<organism evidence="1 2">
    <name type="scientific">Chaenocephalus aceratus</name>
    <name type="common">Blackfin icefish</name>
    <name type="synonym">Chaenichthys aceratus</name>
    <dbReference type="NCBI Taxonomy" id="36190"/>
    <lineage>
        <taxon>Eukaryota</taxon>
        <taxon>Metazoa</taxon>
        <taxon>Chordata</taxon>
        <taxon>Craniata</taxon>
        <taxon>Vertebrata</taxon>
        <taxon>Euteleostomi</taxon>
        <taxon>Actinopterygii</taxon>
        <taxon>Neopterygii</taxon>
        <taxon>Teleostei</taxon>
        <taxon>Neoteleostei</taxon>
        <taxon>Acanthomorphata</taxon>
        <taxon>Eupercaria</taxon>
        <taxon>Perciformes</taxon>
        <taxon>Notothenioidei</taxon>
        <taxon>Channichthyidae</taxon>
        <taxon>Chaenocephalus</taxon>
    </lineage>
</organism>
<protein>
    <submittedName>
        <fullName evidence="1">Uncharacterized protein</fullName>
    </submittedName>
</protein>
<proteinExistence type="predicted"/>